<proteinExistence type="predicted"/>
<comment type="caution">
    <text evidence="2">The sequence shown here is derived from an EMBL/GenBank/DDBJ whole genome shotgun (WGS) entry which is preliminary data.</text>
</comment>
<dbReference type="EMBL" id="SRLO01000025">
    <property type="protein sequence ID" value="TNN84624.1"/>
    <property type="molecule type" value="Genomic_DNA"/>
</dbReference>
<dbReference type="Proteomes" id="UP000314294">
    <property type="component" value="Unassembled WGS sequence"/>
</dbReference>
<feature type="region of interest" description="Disordered" evidence="1">
    <location>
        <begin position="63"/>
        <end position="107"/>
    </location>
</feature>
<accession>A0A4Z2J410</accession>
<evidence type="ECO:0000313" key="3">
    <source>
        <dbReference type="Proteomes" id="UP000314294"/>
    </source>
</evidence>
<organism evidence="2 3">
    <name type="scientific">Liparis tanakae</name>
    <name type="common">Tanaka's snailfish</name>
    <dbReference type="NCBI Taxonomy" id="230148"/>
    <lineage>
        <taxon>Eukaryota</taxon>
        <taxon>Metazoa</taxon>
        <taxon>Chordata</taxon>
        <taxon>Craniata</taxon>
        <taxon>Vertebrata</taxon>
        <taxon>Euteleostomi</taxon>
        <taxon>Actinopterygii</taxon>
        <taxon>Neopterygii</taxon>
        <taxon>Teleostei</taxon>
        <taxon>Neoteleostei</taxon>
        <taxon>Acanthomorphata</taxon>
        <taxon>Eupercaria</taxon>
        <taxon>Perciformes</taxon>
        <taxon>Cottioidei</taxon>
        <taxon>Cottales</taxon>
        <taxon>Liparidae</taxon>
        <taxon>Liparis</taxon>
    </lineage>
</organism>
<dbReference type="AlphaFoldDB" id="A0A4Z2J410"/>
<protein>
    <submittedName>
        <fullName evidence="2">Uncharacterized protein</fullName>
    </submittedName>
</protein>
<evidence type="ECO:0000256" key="1">
    <source>
        <dbReference type="SAM" id="MobiDB-lite"/>
    </source>
</evidence>
<name>A0A4Z2J410_9TELE</name>
<reference evidence="2 3" key="1">
    <citation type="submission" date="2019-03" db="EMBL/GenBank/DDBJ databases">
        <title>First draft genome of Liparis tanakae, snailfish: a comprehensive survey of snailfish specific genes.</title>
        <authorList>
            <person name="Kim W."/>
            <person name="Song I."/>
            <person name="Jeong J.-H."/>
            <person name="Kim D."/>
            <person name="Kim S."/>
            <person name="Ryu S."/>
            <person name="Song J.Y."/>
            <person name="Lee S.K."/>
        </authorList>
    </citation>
    <scope>NUCLEOTIDE SEQUENCE [LARGE SCALE GENOMIC DNA]</scope>
    <source>
        <tissue evidence="2">Muscle</tissue>
    </source>
</reference>
<keyword evidence="3" id="KW-1185">Reference proteome</keyword>
<sequence length="107" mass="11612">MLWLSNGSRRQLVVVVVGDVVAVGDTDLHGNDGVVLSSSVQPLATMFLLPVTRESYHSSHRWVPKSDLGSDYTSPHPKLKAGGREDRHTSTALGTVEEPNVLLRPVN</sequence>
<evidence type="ECO:0000313" key="2">
    <source>
        <dbReference type="EMBL" id="TNN84624.1"/>
    </source>
</evidence>
<gene>
    <name evidence="2" type="ORF">EYF80_005039</name>
</gene>